<evidence type="ECO:0000259" key="3">
    <source>
        <dbReference type="SMART" id="SM00822"/>
    </source>
</evidence>
<dbReference type="PRINTS" id="PR00081">
    <property type="entry name" value="GDHRDH"/>
</dbReference>
<dbReference type="GO" id="GO:0016616">
    <property type="term" value="F:oxidoreductase activity, acting on the CH-OH group of donors, NAD or NADP as acceptor"/>
    <property type="evidence" value="ECO:0007669"/>
    <property type="project" value="TreeGrafter"/>
</dbReference>
<dbReference type="Proteomes" id="UP000477911">
    <property type="component" value="Unassembled WGS sequence"/>
</dbReference>
<evidence type="ECO:0000313" key="4">
    <source>
        <dbReference type="EMBL" id="MXN17459.1"/>
    </source>
</evidence>
<dbReference type="PROSITE" id="PS51257">
    <property type="entry name" value="PROKAR_LIPOPROTEIN"/>
    <property type="match status" value="1"/>
</dbReference>
<dbReference type="SMART" id="SM00822">
    <property type="entry name" value="PKS_KR"/>
    <property type="match status" value="1"/>
</dbReference>
<gene>
    <name evidence="4" type="ORF">GR170_06410</name>
</gene>
<organism evidence="4 5">
    <name type="scientific">Pseudooceanicola albus</name>
    <dbReference type="NCBI Taxonomy" id="2692189"/>
    <lineage>
        <taxon>Bacteria</taxon>
        <taxon>Pseudomonadati</taxon>
        <taxon>Pseudomonadota</taxon>
        <taxon>Alphaproteobacteria</taxon>
        <taxon>Rhodobacterales</taxon>
        <taxon>Paracoccaceae</taxon>
        <taxon>Pseudooceanicola</taxon>
    </lineage>
</organism>
<dbReference type="EMBL" id="WUMU01000004">
    <property type="protein sequence ID" value="MXN17459.1"/>
    <property type="molecule type" value="Genomic_DNA"/>
</dbReference>
<dbReference type="InterPro" id="IPR057326">
    <property type="entry name" value="KR_dom"/>
</dbReference>
<dbReference type="Gene3D" id="3.40.50.720">
    <property type="entry name" value="NAD(P)-binding Rossmann-like Domain"/>
    <property type="match status" value="1"/>
</dbReference>
<comment type="similarity">
    <text evidence="1">Belongs to the short-chain dehydrogenases/reductases (SDR) family.</text>
</comment>
<sequence>MDLQDIKTVIVTGSGSGMGQACAERFLAEGWSVIGVDARPQEAVPGFHPLTCDITDEAALSAALDGIEAAGAVSALVNAAGIFPTSNLEDFTPELYRRIFDVNVLGSHNVARQARQRMAQGGTMLMFASIDAYAVSRNQLLYSASKAAVLSLVRSLAVELAPLGITVNAVAPGWVETAGTLAGGRIAEAVKQVPLGRAAQPAEIADWAWKFCAAPGYVTGETLCISGGIVVR</sequence>
<dbReference type="InterPro" id="IPR020904">
    <property type="entry name" value="Sc_DH/Rdtase_CS"/>
</dbReference>
<dbReference type="PANTHER" id="PTHR42760">
    <property type="entry name" value="SHORT-CHAIN DEHYDROGENASES/REDUCTASES FAMILY MEMBER"/>
    <property type="match status" value="1"/>
</dbReference>
<dbReference type="PROSITE" id="PS00061">
    <property type="entry name" value="ADH_SHORT"/>
    <property type="match status" value="1"/>
</dbReference>
<dbReference type="PANTHER" id="PTHR42760:SF133">
    <property type="entry name" value="3-OXOACYL-[ACYL-CARRIER-PROTEIN] REDUCTASE"/>
    <property type="match status" value="1"/>
</dbReference>
<dbReference type="AlphaFoldDB" id="A0A6L7G0J4"/>
<keyword evidence="5" id="KW-1185">Reference proteome</keyword>
<protein>
    <submittedName>
        <fullName evidence="4">SDR family oxidoreductase</fullName>
    </submittedName>
</protein>
<feature type="domain" description="Ketoreductase" evidence="3">
    <location>
        <begin position="7"/>
        <end position="177"/>
    </location>
</feature>
<evidence type="ECO:0000256" key="2">
    <source>
        <dbReference type="ARBA" id="ARBA00023002"/>
    </source>
</evidence>
<reference evidence="4 5" key="1">
    <citation type="submission" date="2019-12" db="EMBL/GenBank/DDBJ databases">
        <authorList>
            <person name="Li M."/>
        </authorList>
    </citation>
    <scope>NUCLEOTIDE SEQUENCE [LARGE SCALE GENOMIC DNA]</scope>
    <source>
        <strain evidence="4 5">GBMRC 2024</strain>
    </source>
</reference>
<dbReference type="SUPFAM" id="SSF51735">
    <property type="entry name" value="NAD(P)-binding Rossmann-fold domains"/>
    <property type="match status" value="1"/>
</dbReference>
<evidence type="ECO:0000256" key="1">
    <source>
        <dbReference type="ARBA" id="ARBA00006484"/>
    </source>
</evidence>
<dbReference type="CDD" id="cd05233">
    <property type="entry name" value="SDR_c"/>
    <property type="match status" value="1"/>
</dbReference>
<dbReference type="InterPro" id="IPR036291">
    <property type="entry name" value="NAD(P)-bd_dom_sf"/>
</dbReference>
<accession>A0A6L7G0J4</accession>
<evidence type="ECO:0000313" key="5">
    <source>
        <dbReference type="Proteomes" id="UP000477911"/>
    </source>
</evidence>
<dbReference type="PRINTS" id="PR00080">
    <property type="entry name" value="SDRFAMILY"/>
</dbReference>
<dbReference type="InterPro" id="IPR002347">
    <property type="entry name" value="SDR_fam"/>
</dbReference>
<name>A0A6L7G0J4_9RHOB</name>
<dbReference type="RefSeq" id="WP_160892801.1">
    <property type="nucleotide sequence ID" value="NZ_WUMU01000004.1"/>
</dbReference>
<proteinExistence type="inferred from homology"/>
<dbReference type="Pfam" id="PF13561">
    <property type="entry name" value="adh_short_C2"/>
    <property type="match status" value="1"/>
</dbReference>
<keyword evidence="2" id="KW-0560">Oxidoreductase</keyword>
<comment type="caution">
    <text evidence="4">The sequence shown here is derived from an EMBL/GenBank/DDBJ whole genome shotgun (WGS) entry which is preliminary data.</text>
</comment>